<feature type="chain" id="PRO_5004724127" description="TonB-denpendent receptor" evidence="10">
    <location>
        <begin position="31"/>
        <end position="810"/>
    </location>
</feature>
<dbReference type="PANTHER" id="PTHR47234:SF3">
    <property type="entry name" value="SECRETIN_TONB SHORT N-TERMINAL DOMAIN-CONTAINING PROTEIN"/>
    <property type="match status" value="1"/>
</dbReference>
<dbReference type="eggNOG" id="COG4771">
    <property type="taxonomic scope" value="Bacteria"/>
</dbReference>
<dbReference type="InterPro" id="IPR000531">
    <property type="entry name" value="Beta-barrel_TonB"/>
</dbReference>
<keyword evidence="2 8" id="KW-0813">Transport</keyword>
<sequence>MSTYHRVFLLSSCTMAVLVMSLSSSGFAEAQTVTADTTPAESDTLVVVTGTRDKTRTKFTTLTPVDVLTAKDLHDGTSSQLIDNLAQVIPSFNVQKLPTSDGLQFIRPAHLRGLSSDQTLVLINGKRFHRTAFLGQRGAQGPDLAQIPNFAIGRVEVLRDGASAQYGSDAIAGVINIQLDQKPGFSAYTQGSQYFAGDGANLQAGIRAGFALGDGGHIVATAEWSDAAATSRTHQRADAAAFQAANPSLTIPNPVQRWGKPELTTYHYAVDAMLPIVGVGELYGFATASTGNGVNDINWRIPSATSNAAVYKTVPSIFPGWDLRSIYPTGFTPHEAVDYTDYQTVGGLRGHWGEAFDWDLSASYGQNETKFFLYNSINASMGPNSPTDFYLGTQKQQEFNLNADGVYHLDVATLPEPINVAFGVESRKETYSVAAGDAASYAVGPGANAGLASGSNGFPGFSNQQAGKWDQTSYAAYIDTEARLTEKWTLGGALRYEHYSEFGETTTGKLASRYEFTPDVAVRASYSTGFRAPTPGQVNSLSTSQGLDTVTLQLFTSGRLSPLNPLAVALGAKPLQPETSKSYSAGFVWKTGFGLSGSIDAYQVDVSKRFSSSPSITLTAAQKASLVAQGIPGAANYTSVFWFTNDFDTRTKGIDIVTSYNRPLFSGRLDLKLAYNHNETKVTSGSLNANPTQKLLYEENLPKDNVTLATTFTKGAFEYQVRGRYYGSWTDSSGNSTGDIYQTFGGITFFDASVTYSINPKLSLRVGGENIFDTYPDKAVFQASRGIEYSRNAPYDTDGGQYYVRLNARF</sequence>
<keyword evidence="7 8" id="KW-0998">Cell outer membrane</keyword>
<gene>
    <name evidence="13" type="ORF">ABENE_21305</name>
</gene>
<comment type="similarity">
    <text evidence="8 9">Belongs to the TonB-dependent receptor family.</text>
</comment>
<feature type="signal peptide" evidence="10">
    <location>
        <begin position="1"/>
        <end position="30"/>
    </location>
</feature>
<dbReference type="Pfam" id="PF00593">
    <property type="entry name" value="TonB_dep_Rec_b-barrel"/>
    <property type="match status" value="1"/>
</dbReference>
<dbReference type="InterPro" id="IPR012910">
    <property type="entry name" value="Plug_dom"/>
</dbReference>
<dbReference type="PATRIC" id="fig|1121022.4.peg.4365"/>
<evidence type="ECO:0000256" key="6">
    <source>
        <dbReference type="ARBA" id="ARBA00023136"/>
    </source>
</evidence>
<dbReference type="InterPro" id="IPR036942">
    <property type="entry name" value="Beta-barrel_TonB_sf"/>
</dbReference>
<keyword evidence="14" id="KW-1185">Reference proteome</keyword>
<keyword evidence="3 8" id="KW-1134">Transmembrane beta strand</keyword>
<evidence type="ECO:0000256" key="7">
    <source>
        <dbReference type="ARBA" id="ARBA00023237"/>
    </source>
</evidence>
<name>V4P1H5_9CAUL</name>
<keyword evidence="10" id="KW-0732">Signal</keyword>
<dbReference type="STRING" id="1121022.GCA_000376105_04400"/>
<evidence type="ECO:0000313" key="14">
    <source>
        <dbReference type="Proteomes" id="UP000017837"/>
    </source>
</evidence>
<evidence type="ECO:0000256" key="8">
    <source>
        <dbReference type="PROSITE-ProRule" id="PRU01360"/>
    </source>
</evidence>
<organism evidence="13 14">
    <name type="scientific">Asticcacaulis benevestitus DSM 16100 = ATCC BAA-896</name>
    <dbReference type="NCBI Taxonomy" id="1121022"/>
    <lineage>
        <taxon>Bacteria</taxon>
        <taxon>Pseudomonadati</taxon>
        <taxon>Pseudomonadota</taxon>
        <taxon>Alphaproteobacteria</taxon>
        <taxon>Caulobacterales</taxon>
        <taxon>Caulobacteraceae</taxon>
        <taxon>Asticcacaulis</taxon>
    </lineage>
</organism>
<evidence type="ECO:0000256" key="2">
    <source>
        <dbReference type="ARBA" id="ARBA00022448"/>
    </source>
</evidence>
<dbReference type="InterPro" id="IPR039426">
    <property type="entry name" value="TonB-dep_rcpt-like"/>
</dbReference>
<proteinExistence type="inferred from homology"/>
<dbReference type="PANTHER" id="PTHR47234">
    <property type="match status" value="1"/>
</dbReference>
<dbReference type="AlphaFoldDB" id="V4P1H5"/>
<evidence type="ECO:0000256" key="3">
    <source>
        <dbReference type="ARBA" id="ARBA00022452"/>
    </source>
</evidence>
<dbReference type="OrthoDB" id="7051241at2"/>
<dbReference type="Gene3D" id="2.40.170.20">
    <property type="entry name" value="TonB-dependent receptor, beta-barrel domain"/>
    <property type="match status" value="1"/>
</dbReference>
<comment type="caution">
    <text evidence="13">The sequence shown here is derived from an EMBL/GenBank/DDBJ whole genome shotgun (WGS) entry which is preliminary data.</text>
</comment>
<reference evidence="13 14" key="1">
    <citation type="journal article" date="2014" name="Nature">
        <title>Sequential evolution of bacterial morphology by co-option of a developmental regulator.</title>
        <authorList>
            <person name="Jiang C."/>
            <person name="Brown P.J."/>
            <person name="Ducret A."/>
            <person name="Brun Y.V."/>
        </authorList>
    </citation>
    <scope>NUCLEOTIDE SEQUENCE [LARGE SCALE GENOMIC DNA]</scope>
    <source>
        <strain evidence="13 14">DSM 16100</strain>
    </source>
</reference>
<feature type="domain" description="TonB-dependent receptor plug" evidence="12">
    <location>
        <begin position="59"/>
        <end position="174"/>
    </location>
</feature>
<evidence type="ECO:0000256" key="5">
    <source>
        <dbReference type="ARBA" id="ARBA00023077"/>
    </source>
</evidence>
<evidence type="ECO:0000259" key="12">
    <source>
        <dbReference type="Pfam" id="PF07715"/>
    </source>
</evidence>
<dbReference type="GO" id="GO:0009279">
    <property type="term" value="C:cell outer membrane"/>
    <property type="evidence" value="ECO:0007669"/>
    <property type="project" value="UniProtKB-SubCell"/>
</dbReference>
<feature type="domain" description="TonB-dependent receptor-like beta-barrel" evidence="11">
    <location>
        <begin position="324"/>
        <end position="771"/>
    </location>
</feature>
<evidence type="ECO:0000259" key="11">
    <source>
        <dbReference type="Pfam" id="PF00593"/>
    </source>
</evidence>
<protein>
    <recommendedName>
        <fullName evidence="15">TonB-denpendent receptor</fullName>
    </recommendedName>
</protein>
<keyword evidence="5 9" id="KW-0798">TonB box</keyword>
<evidence type="ECO:0000313" key="13">
    <source>
        <dbReference type="EMBL" id="ESQ81986.1"/>
    </source>
</evidence>
<dbReference type="Pfam" id="PF07715">
    <property type="entry name" value="Plug"/>
    <property type="match status" value="1"/>
</dbReference>
<dbReference type="SUPFAM" id="SSF56935">
    <property type="entry name" value="Porins"/>
    <property type="match status" value="1"/>
</dbReference>
<keyword evidence="6 8" id="KW-0472">Membrane</keyword>
<evidence type="ECO:0000256" key="4">
    <source>
        <dbReference type="ARBA" id="ARBA00022692"/>
    </source>
</evidence>
<dbReference type="RefSeq" id="WP_018084080.1">
    <property type="nucleotide sequence ID" value="NZ_AQWM01000061.1"/>
</dbReference>
<dbReference type="Proteomes" id="UP000017837">
    <property type="component" value="Unassembled WGS sequence"/>
</dbReference>
<keyword evidence="4 8" id="KW-0812">Transmembrane</keyword>
<accession>V4P1H5</accession>
<comment type="subcellular location">
    <subcellularLocation>
        <location evidence="1 8">Cell outer membrane</location>
        <topology evidence="1 8">Multi-pass membrane protein</topology>
    </subcellularLocation>
</comment>
<evidence type="ECO:0008006" key="15">
    <source>
        <dbReference type="Google" id="ProtNLM"/>
    </source>
</evidence>
<evidence type="ECO:0000256" key="1">
    <source>
        <dbReference type="ARBA" id="ARBA00004571"/>
    </source>
</evidence>
<evidence type="ECO:0000256" key="10">
    <source>
        <dbReference type="SAM" id="SignalP"/>
    </source>
</evidence>
<dbReference type="Gene3D" id="2.170.130.10">
    <property type="entry name" value="TonB-dependent receptor, plug domain"/>
    <property type="match status" value="1"/>
</dbReference>
<dbReference type="CDD" id="cd01347">
    <property type="entry name" value="ligand_gated_channel"/>
    <property type="match status" value="1"/>
</dbReference>
<dbReference type="EMBL" id="AWGB01000081">
    <property type="protein sequence ID" value="ESQ81986.1"/>
    <property type="molecule type" value="Genomic_DNA"/>
</dbReference>
<dbReference type="PROSITE" id="PS52016">
    <property type="entry name" value="TONB_DEPENDENT_REC_3"/>
    <property type="match status" value="1"/>
</dbReference>
<evidence type="ECO:0000256" key="9">
    <source>
        <dbReference type="RuleBase" id="RU003357"/>
    </source>
</evidence>
<dbReference type="InterPro" id="IPR037066">
    <property type="entry name" value="Plug_dom_sf"/>
</dbReference>